<evidence type="ECO:0000256" key="2">
    <source>
        <dbReference type="ARBA" id="ARBA00010617"/>
    </source>
</evidence>
<dbReference type="GO" id="GO:0005506">
    <property type="term" value="F:iron ion binding"/>
    <property type="evidence" value="ECO:0007669"/>
    <property type="project" value="InterPro"/>
</dbReference>
<dbReference type="GO" id="GO:0004497">
    <property type="term" value="F:monooxygenase activity"/>
    <property type="evidence" value="ECO:0007669"/>
    <property type="project" value="UniProtKB-KW"/>
</dbReference>
<keyword evidence="3 11" id="KW-0349">Heme</keyword>
<evidence type="ECO:0000256" key="6">
    <source>
        <dbReference type="ARBA" id="ARBA00022989"/>
    </source>
</evidence>
<dbReference type="PANTHER" id="PTHR24282:SF255">
    <property type="entry name" value="CYTOCHROME P450 72A11-RELATED"/>
    <property type="match status" value="1"/>
</dbReference>
<evidence type="ECO:0000256" key="5">
    <source>
        <dbReference type="ARBA" id="ARBA00022723"/>
    </source>
</evidence>
<organism evidence="13 14">
    <name type="scientific">Centaurea solstitialis</name>
    <name type="common">yellow star-thistle</name>
    <dbReference type="NCBI Taxonomy" id="347529"/>
    <lineage>
        <taxon>Eukaryota</taxon>
        <taxon>Viridiplantae</taxon>
        <taxon>Streptophyta</taxon>
        <taxon>Embryophyta</taxon>
        <taxon>Tracheophyta</taxon>
        <taxon>Spermatophyta</taxon>
        <taxon>Magnoliopsida</taxon>
        <taxon>eudicotyledons</taxon>
        <taxon>Gunneridae</taxon>
        <taxon>Pentapetalae</taxon>
        <taxon>asterids</taxon>
        <taxon>campanulids</taxon>
        <taxon>Asterales</taxon>
        <taxon>Asteraceae</taxon>
        <taxon>Carduoideae</taxon>
        <taxon>Cardueae</taxon>
        <taxon>Centaureinae</taxon>
        <taxon>Centaurea</taxon>
    </lineage>
</organism>
<dbReference type="InterPro" id="IPR002401">
    <property type="entry name" value="Cyt_P450_E_grp-I"/>
</dbReference>
<evidence type="ECO:0000256" key="7">
    <source>
        <dbReference type="ARBA" id="ARBA00023002"/>
    </source>
</evidence>
<evidence type="ECO:0000256" key="4">
    <source>
        <dbReference type="ARBA" id="ARBA00022692"/>
    </source>
</evidence>
<dbReference type="PROSITE" id="PS00086">
    <property type="entry name" value="CYTOCHROME_P450"/>
    <property type="match status" value="1"/>
</dbReference>
<dbReference type="PRINTS" id="PR00463">
    <property type="entry name" value="EP450I"/>
</dbReference>
<keyword evidence="10" id="KW-0472">Membrane</keyword>
<keyword evidence="5 11" id="KW-0479">Metal-binding</keyword>
<dbReference type="Proteomes" id="UP001172457">
    <property type="component" value="Chromosome 2"/>
</dbReference>
<dbReference type="Pfam" id="PF00067">
    <property type="entry name" value="p450"/>
    <property type="match status" value="1"/>
</dbReference>
<keyword evidence="14" id="KW-1185">Reference proteome</keyword>
<dbReference type="FunFam" id="1.10.630.10:FF:000029">
    <property type="entry name" value="Cytochrome P450 734A1"/>
    <property type="match status" value="1"/>
</dbReference>
<protein>
    <recommendedName>
        <fullName evidence="15">Cytochrome P450</fullName>
    </recommendedName>
</protein>
<evidence type="ECO:0000256" key="10">
    <source>
        <dbReference type="ARBA" id="ARBA00023136"/>
    </source>
</evidence>
<reference evidence="13" key="1">
    <citation type="submission" date="2023-03" db="EMBL/GenBank/DDBJ databases">
        <title>Chromosome-scale reference genome and RAD-based genetic map of yellow starthistle (Centaurea solstitialis) reveal putative structural variation and QTLs associated with invader traits.</title>
        <authorList>
            <person name="Reatini B."/>
            <person name="Cang F.A."/>
            <person name="Jiang Q."/>
            <person name="Mckibben M.T.W."/>
            <person name="Barker M.S."/>
            <person name="Rieseberg L.H."/>
            <person name="Dlugosch K.M."/>
        </authorList>
    </citation>
    <scope>NUCLEOTIDE SEQUENCE</scope>
    <source>
        <strain evidence="13">CAN-66</strain>
        <tissue evidence="13">Leaf</tissue>
    </source>
</reference>
<evidence type="ECO:0000256" key="12">
    <source>
        <dbReference type="RuleBase" id="RU000461"/>
    </source>
</evidence>
<keyword evidence="7 12" id="KW-0560">Oxidoreductase</keyword>
<accession>A0AA38TXN0</accession>
<evidence type="ECO:0000313" key="14">
    <source>
        <dbReference type="Proteomes" id="UP001172457"/>
    </source>
</evidence>
<gene>
    <name evidence="13" type="ORF">OSB04_008601</name>
</gene>
<comment type="subcellular location">
    <subcellularLocation>
        <location evidence="1">Membrane</location>
    </subcellularLocation>
</comment>
<evidence type="ECO:0000313" key="13">
    <source>
        <dbReference type="EMBL" id="KAJ9563441.1"/>
    </source>
</evidence>
<dbReference type="Gene3D" id="1.10.630.10">
    <property type="entry name" value="Cytochrome P450"/>
    <property type="match status" value="1"/>
</dbReference>
<evidence type="ECO:0000256" key="3">
    <source>
        <dbReference type="ARBA" id="ARBA00022617"/>
    </source>
</evidence>
<dbReference type="GO" id="GO:0016020">
    <property type="term" value="C:membrane"/>
    <property type="evidence" value="ECO:0007669"/>
    <property type="project" value="UniProtKB-SubCell"/>
</dbReference>
<evidence type="ECO:0008006" key="15">
    <source>
        <dbReference type="Google" id="ProtNLM"/>
    </source>
</evidence>
<keyword evidence="6" id="KW-1133">Transmembrane helix</keyword>
<name>A0AA38TXN0_9ASTR</name>
<proteinExistence type="inferred from homology"/>
<dbReference type="AlphaFoldDB" id="A0AA38TXN0"/>
<dbReference type="GO" id="GO:0020037">
    <property type="term" value="F:heme binding"/>
    <property type="evidence" value="ECO:0007669"/>
    <property type="project" value="InterPro"/>
</dbReference>
<evidence type="ECO:0000256" key="1">
    <source>
        <dbReference type="ARBA" id="ARBA00004370"/>
    </source>
</evidence>
<feature type="binding site" description="axial binding residue" evidence="11">
    <location>
        <position position="461"/>
    </location>
    <ligand>
        <name>heme</name>
        <dbReference type="ChEBI" id="CHEBI:30413"/>
    </ligand>
    <ligandPart>
        <name>Fe</name>
        <dbReference type="ChEBI" id="CHEBI:18248"/>
    </ligandPart>
</feature>
<dbReference type="EMBL" id="JARYMX010000002">
    <property type="protein sequence ID" value="KAJ9563441.1"/>
    <property type="molecule type" value="Genomic_DNA"/>
</dbReference>
<dbReference type="SUPFAM" id="SSF48264">
    <property type="entry name" value="Cytochrome P450"/>
    <property type="match status" value="1"/>
</dbReference>
<dbReference type="InterPro" id="IPR050665">
    <property type="entry name" value="Cytochrome_P450_Monooxygen"/>
</dbReference>
<comment type="cofactor">
    <cofactor evidence="11">
        <name>heme</name>
        <dbReference type="ChEBI" id="CHEBI:30413"/>
    </cofactor>
</comment>
<dbReference type="PANTHER" id="PTHR24282">
    <property type="entry name" value="CYTOCHROME P450 FAMILY MEMBER"/>
    <property type="match status" value="1"/>
</dbReference>
<evidence type="ECO:0000256" key="8">
    <source>
        <dbReference type="ARBA" id="ARBA00023004"/>
    </source>
</evidence>
<keyword evidence="9 12" id="KW-0503">Monooxygenase</keyword>
<comment type="caution">
    <text evidence="13">The sequence shown here is derived from an EMBL/GenBank/DDBJ whole genome shotgun (WGS) entry which is preliminary data.</text>
</comment>
<dbReference type="InterPro" id="IPR001128">
    <property type="entry name" value="Cyt_P450"/>
</dbReference>
<evidence type="ECO:0000256" key="9">
    <source>
        <dbReference type="ARBA" id="ARBA00023033"/>
    </source>
</evidence>
<keyword evidence="8 11" id="KW-0408">Iron</keyword>
<comment type="similarity">
    <text evidence="2 12">Belongs to the cytochrome P450 family.</text>
</comment>
<keyword evidence="4" id="KW-0812">Transmembrane</keyword>
<dbReference type="InterPro" id="IPR017972">
    <property type="entry name" value="Cyt_P450_CS"/>
</dbReference>
<evidence type="ECO:0000256" key="11">
    <source>
        <dbReference type="PIRSR" id="PIRSR602401-1"/>
    </source>
</evidence>
<dbReference type="GO" id="GO:0016705">
    <property type="term" value="F:oxidoreductase activity, acting on paired donors, with incorporation or reduction of molecular oxygen"/>
    <property type="evidence" value="ECO:0007669"/>
    <property type="project" value="InterPro"/>
</dbReference>
<dbReference type="InterPro" id="IPR036396">
    <property type="entry name" value="Cyt_P450_sf"/>
</dbReference>
<sequence length="513" mass="59043">MEIEVIYKWMESSCGVTMVVVLAWSLLKWVWVQPRWLEWHLRLQGIKGTSYNFLFGDTKKMKELTEEAHENPININDDIVPRILPFVFRAKKTYGNIFFAWYGPKPMVHVIDPVLAKDMLSRINDFHKVRKNNPYIKMISRGLIDYDGDKWSKHRKIIKPAFQAQKLKYMVPAIHVSCSEMMGKWQKLLASCESSCELDVFPHLQALTSDVISRTAFGSSYEEGRRIFELQKEMVSLLLPMILSVYIPSSRFWPTKKNKRIKEIDIHVKASIRDIISKRLKAMEDGQPSHDDLLGILLESNQNEIQQMSIEDVIEECKLFYFAGQETTSNLLVWSMILLSQHPSWQAQARDEVFLVFGRKEPEVDGLNRLKIVTMILHEVLRLYPALPSIYRLTHEETKLGEMSLPGGTALTVPVVVLHRDSEIWGRDANEFNPQRFVDGVLKVAKGPTSYLPFGWGPRICIGQHFAMMEAKIALAMILQHFTFELSPSYAHAPQSVVTLQPQHGAHLIIKPC</sequence>
<dbReference type="PRINTS" id="PR00385">
    <property type="entry name" value="P450"/>
</dbReference>